<evidence type="ECO:0000313" key="2">
    <source>
        <dbReference type="EMBL" id="KAF4657918.1"/>
    </source>
</evidence>
<reference evidence="2 3" key="1">
    <citation type="submission" date="2020-04" db="EMBL/GenBank/DDBJ databases">
        <title>Perkinsus olseni comparative genomics.</title>
        <authorList>
            <person name="Bogema D.R."/>
        </authorList>
    </citation>
    <scope>NUCLEOTIDE SEQUENCE [LARGE SCALE GENOMIC DNA]</scope>
    <source>
        <strain evidence="2">ATCC PRA-179</strain>
    </source>
</reference>
<feature type="region of interest" description="Disordered" evidence="1">
    <location>
        <begin position="375"/>
        <end position="402"/>
    </location>
</feature>
<dbReference type="OrthoDB" id="419770at2759"/>
<proteinExistence type="predicted"/>
<accession>A0A7J6LF72</accession>
<dbReference type="AlphaFoldDB" id="A0A7J6LF72"/>
<name>A0A7J6LF72_PEROL</name>
<gene>
    <name evidence="2" type="ORF">FOZ61_005983</name>
</gene>
<sequence>MSSSHSSGMHQYDQPERRSALSELLSCGLDTHKQIRHYPPLLRVSIISKFKAITVRLRSGVIRQVARRISSPSVRSIPLYILAALGARWLYFAVKKYLRERNSLDWKKSCINEYTQIQACILTTEHLAELGRIEKRTVFCKDIKDFFGHDTYVINKVLEAAKKATPEDPILTKFLSSDDKWHVLSTCTNHLSALFAPYHIFFNEARRCDSYYRSAWYAFTLTCGGSTGEGRFFVTPYKPVCRVDDVGSLRIRIILVNEEELREICTGQICPPTWGFFNARHECRWNLLKRFSELFERQLMNVSGDPTLRDWGANLCGRMSPLTKKKKGHEKSKPQATPNLQYKNAIQTAEPDKYEPEDNCFLRLHIPYPTAYRNADDSCSPDGRAMRKDSSLGKSKDVVLFE</sequence>
<protein>
    <submittedName>
        <fullName evidence="2">Uncharacterized protein</fullName>
    </submittedName>
</protein>
<evidence type="ECO:0000256" key="1">
    <source>
        <dbReference type="SAM" id="MobiDB-lite"/>
    </source>
</evidence>
<organism evidence="2 3">
    <name type="scientific">Perkinsus olseni</name>
    <name type="common">Perkinsus atlanticus</name>
    <dbReference type="NCBI Taxonomy" id="32597"/>
    <lineage>
        <taxon>Eukaryota</taxon>
        <taxon>Sar</taxon>
        <taxon>Alveolata</taxon>
        <taxon>Perkinsozoa</taxon>
        <taxon>Perkinsea</taxon>
        <taxon>Perkinsida</taxon>
        <taxon>Perkinsidae</taxon>
        <taxon>Perkinsus</taxon>
    </lineage>
</organism>
<dbReference type="Proteomes" id="UP000570595">
    <property type="component" value="Unassembled WGS sequence"/>
</dbReference>
<feature type="compositionally biased region" description="Basic and acidic residues" evidence="1">
    <location>
        <begin position="384"/>
        <end position="402"/>
    </location>
</feature>
<dbReference type="EMBL" id="JABAHT010000331">
    <property type="protein sequence ID" value="KAF4657918.1"/>
    <property type="molecule type" value="Genomic_DNA"/>
</dbReference>
<comment type="caution">
    <text evidence="2">The sequence shown here is derived from an EMBL/GenBank/DDBJ whole genome shotgun (WGS) entry which is preliminary data.</text>
</comment>
<evidence type="ECO:0000313" key="3">
    <source>
        <dbReference type="Proteomes" id="UP000570595"/>
    </source>
</evidence>